<dbReference type="OrthoDB" id="767251at2"/>
<proteinExistence type="predicted"/>
<dbReference type="RefSeq" id="WP_146785227.1">
    <property type="nucleotide sequence ID" value="NZ_BAABIO010000001.1"/>
</dbReference>
<keyword evidence="1" id="KW-0732">Signal</keyword>
<dbReference type="Gene3D" id="2.60.40.1250">
    <property type="entry name" value="Thiol:disulfide interchange protein DsbD, N-terminal domain"/>
    <property type="match status" value="1"/>
</dbReference>
<reference evidence="3 4" key="1">
    <citation type="journal article" date="2015" name="Int. J. Syst. Evol. Microbiol.">
        <title>Flavisolibacter ginsenosidimutans sp. nov., with ginsenoside-converting activity isolated from soil used for cultivating ginseng.</title>
        <authorList>
            <person name="Zhao Y."/>
            <person name="Liu Q."/>
            <person name="Kang M.S."/>
            <person name="Jin F."/>
            <person name="Yu H."/>
            <person name="Im W.T."/>
        </authorList>
    </citation>
    <scope>NUCLEOTIDE SEQUENCE [LARGE SCALE GENOMIC DNA]</scope>
    <source>
        <strain evidence="3 4">Gsoil 636</strain>
    </source>
</reference>
<gene>
    <name evidence="3" type="ORF">FSB75_07895</name>
</gene>
<sequence length="151" mass="16678">MKRLFLFITVIVVAGAASAQIANPVNWTFTSKKLGENIYEVQMTANIQQGWHLYSQSQPKDAIAQPTSFAFNKNPLVEMDGKVKEAGKMEKFSDKELGVSANQYSKQVTFVQKVKLKGKAKSNVGGNVTFQTCDDKKCLPPKTINFSVALN</sequence>
<dbReference type="Proteomes" id="UP000321204">
    <property type="component" value="Chromosome"/>
</dbReference>
<evidence type="ECO:0000256" key="1">
    <source>
        <dbReference type="SAM" id="SignalP"/>
    </source>
</evidence>
<dbReference type="EMBL" id="CP042433">
    <property type="protein sequence ID" value="QEC55817.1"/>
    <property type="molecule type" value="Genomic_DNA"/>
</dbReference>
<dbReference type="KEGG" id="fgg:FSB75_07895"/>
<accession>A0A5B8UGQ0</accession>
<evidence type="ECO:0000313" key="4">
    <source>
        <dbReference type="Proteomes" id="UP000321204"/>
    </source>
</evidence>
<dbReference type="InterPro" id="IPR028250">
    <property type="entry name" value="DsbDN"/>
</dbReference>
<protein>
    <recommendedName>
        <fullName evidence="2">Thiol:disulfide interchange protein DsbD N-terminal domain-containing protein</fullName>
    </recommendedName>
</protein>
<dbReference type="AlphaFoldDB" id="A0A5B8UGQ0"/>
<feature type="signal peptide" evidence="1">
    <location>
        <begin position="1"/>
        <end position="19"/>
    </location>
</feature>
<evidence type="ECO:0000259" key="2">
    <source>
        <dbReference type="Pfam" id="PF11412"/>
    </source>
</evidence>
<evidence type="ECO:0000313" key="3">
    <source>
        <dbReference type="EMBL" id="QEC55817.1"/>
    </source>
</evidence>
<keyword evidence="4" id="KW-1185">Reference proteome</keyword>
<organism evidence="3 4">
    <name type="scientific">Flavisolibacter ginsenosidimutans</name>
    <dbReference type="NCBI Taxonomy" id="661481"/>
    <lineage>
        <taxon>Bacteria</taxon>
        <taxon>Pseudomonadati</taxon>
        <taxon>Bacteroidota</taxon>
        <taxon>Chitinophagia</taxon>
        <taxon>Chitinophagales</taxon>
        <taxon>Chitinophagaceae</taxon>
        <taxon>Flavisolibacter</taxon>
    </lineage>
</organism>
<dbReference type="InterPro" id="IPR036929">
    <property type="entry name" value="DsbDN_sf"/>
</dbReference>
<dbReference type="Pfam" id="PF11412">
    <property type="entry name" value="DsbD_N"/>
    <property type="match status" value="1"/>
</dbReference>
<feature type="domain" description="Thiol:disulfide interchange protein DsbD N-terminal" evidence="2">
    <location>
        <begin position="40"/>
        <end position="147"/>
    </location>
</feature>
<feature type="chain" id="PRO_5022812277" description="Thiol:disulfide interchange protein DsbD N-terminal domain-containing protein" evidence="1">
    <location>
        <begin position="20"/>
        <end position="151"/>
    </location>
</feature>
<name>A0A5B8UGQ0_9BACT</name>